<dbReference type="InterPro" id="IPR047216">
    <property type="entry name" value="Endonuclease_DUF559_bact"/>
</dbReference>
<feature type="region of interest" description="Disordered" evidence="1">
    <location>
        <begin position="1"/>
        <end position="81"/>
    </location>
</feature>
<evidence type="ECO:0000313" key="4">
    <source>
        <dbReference type="Proteomes" id="UP001156702"/>
    </source>
</evidence>
<comment type="caution">
    <text evidence="3">The sequence shown here is derived from an EMBL/GenBank/DDBJ whole genome shotgun (WGS) entry which is preliminary data.</text>
</comment>
<sequence>MLPVVPPPSSDPSGHLLPPGEKERLAATPLPTSVPHTLIGRKEENGAAKFPFSPGGRRWPEGPDEGGMPSEADITKRPPGKTRYARGLRKNETEEERRLWSDLRDRRLNRFKFSRQVPLGIYVVDLLCRTRRLVIEIDGFQHAAKQADETRTRWLNEHGYSVLRFWNHEVTQERRMVLETILAALNGQMTERCHMAGFYPAIFAENQETGERS</sequence>
<dbReference type="Gene3D" id="3.40.960.10">
    <property type="entry name" value="VSR Endonuclease"/>
    <property type="match status" value="1"/>
</dbReference>
<evidence type="ECO:0000256" key="1">
    <source>
        <dbReference type="SAM" id="MobiDB-lite"/>
    </source>
</evidence>
<protein>
    <recommendedName>
        <fullName evidence="2">DUF559 domain-containing protein</fullName>
    </recommendedName>
</protein>
<organism evidence="3 4">
    <name type="scientific">Shinella yambaruensis</name>
    <dbReference type="NCBI Taxonomy" id="415996"/>
    <lineage>
        <taxon>Bacteria</taxon>
        <taxon>Pseudomonadati</taxon>
        <taxon>Pseudomonadota</taxon>
        <taxon>Alphaproteobacteria</taxon>
        <taxon>Hyphomicrobiales</taxon>
        <taxon>Rhizobiaceae</taxon>
        <taxon>Shinella</taxon>
    </lineage>
</organism>
<dbReference type="Pfam" id="PF04480">
    <property type="entry name" value="DUF559"/>
    <property type="match status" value="1"/>
</dbReference>
<dbReference type="PANTHER" id="PTHR38590">
    <property type="entry name" value="BLL0828 PROTEIN"/>
    <property type="match status" value="1"/>
</dbReference>
<dbReference type="Proteomes" id="UP001156702">
    <property type="component" value="Unassembled WGS sequence"/>
</dbReference>
<gene>
    <name evidence="3" type="ORF">GCM10007923_23710</name>
</gene>
<reference evidence="4" key="1">
    <citation type="journal article" date="2019" name="Int. J. Syst. Evol. Microbiol.">
        <title>The Global Catalogue of Microorganisms (GCM) 10K type strain sequencing project: providing services to taxonomists for standard genome sequencing and annotation.</title>
        <authorList>
            <consortium name="The Broad Institute Genomics Platform"/>
            <consortium name="The Broad Institute Genome Sequencing Center for Infectious Disease"/>
            <person name="Wu L."/>
            <person name="Ma J."/>
        </authorList>
    </citation>
    <scope>NUCLEOTIDE SEQUENCE [LARGE SCALE GENOMIC DNA]</scope>
    <source>
        <strain evidence="4">NBRC 102122</strain>
    </source>
</reference>
<dbReference type="CDD" id="cd01038">
    <property type="entry name" value="Endonuclease_DUF559"/>
    <property type="match status" value="1"/>
</dbReference>
<dbReference type="InterPro" id="IPR011335">
    <property type="entry name" value="Restrct_endonuc-II-like"/>
</dbReference>
<dbReference type="RefSeq" id="WP_398433096.1">
    <property type="nucleotide sequence ID" value="NZ_BSOP01000018.1"/>
</dbReference>
<dbReference type="EMBL" id="BSOP01000018">
    <property type="protein sequence ID" value="GLR51163.1"/>
    <property type="molecule type" value="Genomic_DNA"/>
</dbReference>
<evidence type="ECO:0000259" key="2">
    <source>
        <dbReference type="Pfam" id="PF04480"/>
    </source>
</evidence>
<keyword evidence="4" id="KW-1185">Reference proteome</keyword>
<name>A0ABQ5ZEC6_9HYPH</name>
<dbReference type="InterPro" id="IPR007569">
    <property type="entry name" value="DUF559"/>
</dbReference>
<feature type="compositionally biased region" description="Pro residues" evidence="1">
    <location>
        <begin position="1"/>
        <end position="10"/>
    </location>
</feature>
<dbReference type="PANTHER" id="PTHR38590:SF1">
    <property type="entry name" value="BLL0828 PROTEIN"/>
    <property type="match status" value="1"/>
</dbReference>
<accession>A0ABQ5ZEC6</accession>
<proteinExistence type="predicted"/>
<dbReference type="SUPFAM" id="SSF52980">
    <property type="entry name" value="Restriction endonuclease-like"/>
    <property type="match status" value="1"/>
</dbReference>
<feature type="domain" description="DUF559" evidence="2">
    <location>
        <begin position="82"/>
        <end position="185"/>
    </location>
</feature>
<evidence type="ECO:0000313" key="3">
    <source>
        <dbReference type="EMBL" id="GLR51163.1"/>
    </source>
</evidence>